<reference evidence="1 2" key="1">
    <citation type="submission" date="2016-09" db="EMBL/GenBank/DDBJ databases">
        <authorList>
            <person name="Capua I."/>
            <person name="De Benedictis P."/>
            <person name="Joannis T."/>
            <person name="Lombin L.H."/>
            <person name="Cattoli G."/>
        </authorList>
    </citation>
    <scope>NUCLEOTIDE SEQUENCE [LARGE SCALE GENOMIC DNA]</scope>
    <source>
        <strain evidence="1 2">IMI 309357</strain>
    </source>
</reference>
<keyword evidence="2" id="KW-1185">Reference proteome</keyword>
<evidence type="ECO:0000313" key="2">
    <source>
        <dbReference type="Proteomes" id="UP000176998"/>
    </source>
</evidence>
<dbReference type="OrthoDB" id="5098281at2759"/>
<dbReference type="GeneID" id="34567561"/>
<dbReference type="EMBL" id="MJBS01000294">
    <property type="protein sequence ID" value="OHE90263.1"/>
    <property type="molecule type" value="Genomic_DNA"/>
</dbReference>
<accession>A0A1G4AMJ3</accession>
<proteinExistence type="predicted"/>
<comment type="caution">
    <text evidence="1">The sequence shown here is derived from an EMBL/GenBank/DDBJ whole genome shotgun (WGS) entry which is preliminary data.</text>
</comment>
<dbReference type="RefSeq" id="XP_022467440.1">
    <property type="nucleotide sequence ID" value="XM_022626051.1"/>
</dbReference>
<dbReference type="Proteomes" id="UP000176998">
    <property type="component" value="Unassembled WGS sequence"/>
</dbReference>
<organism evidence="1 2">
    <name type="scientific">Colletotrichum orchidophilum</name>
    <dbReference type="NCBI Taxonomy" id="1209926"/>
    <lineage>
        <taxon>Eukaryota</taxon>
        <taxon>Fungi</taxon>
        <taxon>Dikarya</taxon>
        <taxon>Ascomycota</taxon>
        <taxon>Pezizomycotina</taxon>
        <taxon>Sordariomycetes</taxon>
        <taxon>Hypocreomycetidae</taxon>
        <taxon>Glomerellales</taxon>
        <taxon>Glomerellaceae</taxon>
        <taxon>Colletotrichum</taxon>
    </lineage>
</organism>
<name>A0A1G4AMJ3_9PEZI</name>
<protein>
    <submittedName>
        <fullName evidence="1">Uncharacterized protein</fullName>
    </submittedName>
</protein>
<gene>
    <name evidence="1" type="ORF">CORC01_14440</name>
</gene>
<dbReference type="AlphaFoldDB" id="A0A1G4AMJ3"/>
<evidence type="ECO:0000313" key="1">
    <source>
        <dbReference type="EMBL" id="OHE90263.1"/>
    </source>
</evidence>
<sequence length="116" mass="13790">MASQLPKLTNIIHIRNFIDDVRPDSIRPETPNYAEIHATVNVFQEDDFYDTKIDSDPIQTCVRVYLKQNERDFYVPNTFFYADGRFIVETTPEERPKIIVQSLSLQWYAYTRLRII</sequence>